<dbReference type="SUPFAM" id="SSF102198">
    <property type="entry name" value="Putative cyclase"/>
    <property type="match status" value="1"/>
</dbReference>
<dbReference type="InterPro" id="IPR007325">
    <property type="entry name" value="KFase/CYL"/>
</dbReference>
<dbReference type="Proteomes" id="UP001172101">
    <property type="component" value="Unassembled WGS sequence"/>
</dbReference>
<dbReference type="AlphaFoldDB" id="A0AA40E766"/>
<sequence>MDPGSVPDFDDLPKVAGQPQGCAWGVFDAKNGGKKDVFGTLNFLTPAIVAAAAAEVKDGVSISLNWPLDAIKFPFPFRKSPTHTVTTLRERGMEIEGFDDSIDFNTQFSSQWDGLCHVVHGDERLTYNGARPTKEGLASARLTADNALPTIDHWHARGCVVGRGVLVDFKRYADETPPPDDSASPFHPLDGYRITVDDVEKVARHQGVEFKPGDILIIRTGYTEVLEAPTAQDFAKFAAATLSGLHGVEATARWIWNRRFAAVAGDAHGFEALPSVNADGSLGDAPAGNPLVLHPYLLNMFGTPIGELWDLKALGEYCRKTGRYSFLLTSAPLNHPGLVASPPNAVAIF</sequence>
<proteinExistence type="inferred from homology"/>
<dbReference type="InterPro" id="IPR037175">
    <property type="entry name" value="KFase_sf"/>
</dbReference>
<comment type="similarity">
    <text evidence="1">Belongs to the Cyclase 1 superfamily.</text>
</comment>
<dbReference type="EMBL" id="JAUIRO010000002">
    <property type="protein sequence ID" value="KAK0727567.1"/>
    <property type="molecule type" value="Genomic_DNA"/>
</dbReference>
<keyword evidence="3" id="KW-1185">Reference proteome</keyword>
<evidence type="ECO:0000256" key="1">
    <source>
        <dbReference type="ARBA" id="ARBA00007865"/>
    </source>
</evidence>
<accession>A0AA40E766</accession>
<dbReference type="GeneID" id="85329735"/>
<comment type="caution">
    <text evidence="2">The sequence shown here is derived from an EMBL/GenBank/DDBJ whole genome shotgun (WGS) entry which is preliminary data.</text>
</comment>
<dbReference type="GO" id="GO:0004061">
    <property type="term" value="F:arylformamidase activity"/>
    <property type="evidence" value="ECO:0007669"/>
    <property type="project" value="InterPro"/>
</dbReference>
<evidence type="ECO:0000313" key="3">
    <source>
        <dbReference type="Proteomes" id="UP001172101"/>
    </source>
</evidence>
<gene>
    <name evidence="2" type="ORF">B0T26DRAFT_765699</name>
</gene>
<organism evidence="2 3">
    <name type="scientific">Lasiosphaeria miniovina</name>
    <dbReference type="NCBI Taxonomy" id="1954250"/>
    <lineage>
        <taxon>Eukaryota</taxon>
        <taxon>Fungi</taxon>
        <taxon>Dikarya</taxon>
        <taxon>Ascomycota</taxon>
        <taxon>Pezizomycotina</taxon>
        <taxon>Sordariomycetes</taxon>
        <taxon>Sordariomycetidae</taxon>
        <taxon>Sordariales</taxon>
        <taxon>Lasiosphaeriaceae</taxon>
        <taxon>Lasiosphaeria</taxon>
    </lineage>
</organism>
<dbReference type="PANTHER" id="PTHR34861:SF10">
    <property type="entry name" value="CYCLASE"/>
    <property type="match status" value="1"/>
</dbReference>
<name>A0AA40E766_9PEZI</name>
<dbReference type="Gene3D" id="3.50.30.50">
    <property type="entry name" value="Putative cyclase"/>
    <property type="match status" value="1"/>
</dbReference>
<dbReference type="GO" id="GO:0019441">
    <property type="term" value="P:L-tryptophan catabolic process to kynurenine"/>
    <property type="evidence" value="ECO:0007669"/>
    <property type="project" value="InterPro"/>
</dbReference>
<dbReference type="Pfam" id="PF04199">
    <property type="entry name" value="Cyclase"/>
    <property type="match status" value="1"/>
</dbReference>
<dbReference type="RefSeq" id="XP_060300422.1">
    <property type="nucleotide sequence ID" value="XM_060446465.1"/>
</dbReference>
<evidence type="ECO:0000313" key="2">
    <source>
        <dbReference type="EMBL" id="KAK0727567.1"/>
    </source>
</evidence>
<dbReference type="PANTHER" id="PTHR34861">
    <property type="match status" value="1"/>
</dbReference>
<protein>
    <submittedName>
        <fullName evidence="2">Cyclase-domain-containing protein</fullName>
    </submittedName>
</protein>
<reference evidence="2" key="1">
    <citation type="submission" date="2023-06" db="EMBL/GenBank/DDBJ databases">
        <title>Genome-scale phylogeny and comparative genomics of the fungal order Sordariales.</title>
        <authorList>
            <consortium name="Lawrence Berkeley National Laboratory"/>
            <person name="Hensen N."/>
            <person name="Bonometti L."/>
            <person name="Westerberg I."/>
            <person name="Brannstrom I.O."/>
            <person name="Guillou S."/>
            <person name="Cros-Aarteil S."/>
            <person name="Calhoun S."/>
            <person name="Haridas S."/>
            <person name="Kuo A."/>
            <person name="Mondo S."/>
            <person name="Pangilinan J."/>
            <person name="Riley R."/>
            <person name="LaButti K."/>
            <person name="Andreopoulos B."/>
            <person name="Lipzen A."/>
            <person name="Chen C."/>
            <person name="Yanf M."/>
            <person name="Daum C."/>
            <person name="Ng V."/>
            <person name="Clum A."/>
            <person name="Steindorff A."/>
            <person name="Ohm R."/>
            <person name="Martin F."/>
            <person name="Silar P."/>
            <person name="Natvig D."/>
            <person name="Lalanne C."/>
            <person name="Gautier V."/>
            <person name="Ament-velasquez S.L."/>
            <person name="Kruys A."/>
            <person name="Hutchinson M.I."/>
            <person name="Powell A.J."/>
            <person name="Barry K."/>
            <person name="Miller A.N."/>
            <person name="Grigoriev I.V."/>
            <person name="Debuchy R."/>
            <person name="Gladieux P."/>
            <person name="Thoren M.H."/>
            <person name="Johannesson H."/>
        </authorList>
    </citation>
    <scope>NUCLEOTIDE SEQUENCE</scope>
    <source>
        <strain evidence="2">SMH2392-1A</strain>
    </source>
</reference>